<dbReference type="OrthoDB" id="277294at2"/>
<keyword evidence="2" id="KW-1185">Reference proteome</keyword>
<gene>
    <name evidence="1" type="ORF">ADL15_04530</name>
</gene>
<evidence type="ECO:0000313" key="2">
    <source>
        <dbReference type="Proteomes" id="UP000053244"/>
    </source>
</evidence>
<dbReference type="Pfam" id="PF14518">
    <property type="entry name" value="Haem_oxygenas_2"/>
    <property type="match status" value="1"/>
</dbReference>
<dbReference type="SMART" id="SM01236">
    <property type="entry name" value="Haem_oxygenase_2"/>
    <property type="match status" value="1"/>
</dbReference>
<dbReference type="SUPFAM" id="SSF48613">
    <property type="entry name" value="Heme oxygenase-like"/>
    <property type="match status" value="1"/>
</dbReference>
<protein>
    <recommendedName>
        <fullName evidence="3">Iron-containing redox enzyme family protein</fullName>
    </recommendedName>
</protein>
<reference evidence="1 2" key="1">
    <citation type="submission" date="2015-10" db="EMBL/GenBank/DDBJ databases">
        <authorList>
            <person name="Gilbert D.G."/>
        </authorList>
    </citation>
    <scope>NUCLEOTIDE SEQUENCE [LARGE SCALE GENOMIC DNA]</scope>
    <source>
        <strain evidence="1 2">NRRL B-16712</strain>
    </source>
</reference>
<name>A0A0X3VA03_9ACTN</name>
<dbReference type="AlphaFoldDB" id="A0A0X3VA03"/>
<dbReference type="Proteomes" id="UP000053244">
    <property type="component" value="Unassembled WGS sequence"/>
</dbReference>
<dbReference type="RefSeq" id="WP_067685298.1">
    <property type="nucleotide sequence ID" value="NZ_LLZH01000013.1"/>
</dbReference>
<dbReference type="Gene3D" id="1.20.910.10">
    <property type="entry name" value="Heme oxygenase-like"/>
    <property type="match status" value="1"/>
</dbReference>
<organism evidence="1 2">
    <name type="scientific">Actinoplanes awajinensis subsp. mycoplanecinus</name>
    <dbReference type="NCBI Taxonomy" id="135947"/>
    <lineage>
        <taxon>Bacteria</taxon>
        <taxon>Bacillati</taxon>
        <taxon>Actinomycetota</taxon>
        <taxon>Actinomycetes</taxon>
        <taxon>Micromonosporales</taxon>
        <taxon>Micromonosporaceae</taxon>
        <taxon>Actinoplanes</taxon>
    </lineage>
</organism>
<accession>A0A0X3VA03</accession>
<comment type="caution">
    <text evidence="1">The sequence shown here is derived from an EMBL/GenBank/DDBJ whole genome shotgun (WGS) entry which is preliminary data.</text>
</comment>
<dbReference type="InterPro" id="IPR016084">
    <property type="entry name" value="Haem_Oase-like_multi-hlx"/>
</dbReference>
<evidence type="ECO:0000313" key="1">
    <source>
        <dbReference type="EMBL" id="KUL41518.1"/>
    </source>
</evidence>
<evidence type="ECO:0008006" key="3">
    <source>
        <dbReference type="Google" id="ProtNLM"/>
    </source>
</evidence>
<proteinExistence type="predicted"/>
<dbReference type="EMBL" id="LLZH01000013">
    <property type="protein sequence ID" value="KUL41518.1"/>
    <property type="molecule type" value="Genomic_DNA"/>
</dbReference>
<sequence>MATTTVITDENLATAFPADLAAVPAEGNALEAVRQDLFRTLHAHYAAYLSAPEDFTQIPRLNTDPAIARLEQTWLDWEDAQVDLDRLPRTAEEFPDWFRALSANHVQPEFCRYLAEDATIAELALFFLAEELVDSRFDDLVALAQLGSSGAMKLVIGENYWDEMGQGSLDRMHTVLFEHSARYMRERLAEHGYDADEVICAEIFENASLTLMYGIHRHLIPRSVGALGLMEHSAPPRFTAMVAGCTRLGVPEDVITYQRIHVHVDEDHGAEWLDNVLTPLVETSPALLREICLGILTRERVANAYYQRVWQQMKALR</sequence>